<dbReference type="InterPro" id="IPR047805">
    <property type="entry name" value="GAMP_synthase"/>
</dbReference>
<keyword evidence="8" id="KW-0051">Antiviral defense</keyword>
<gene>
    <name evidence="14" type="ORF">E1956_35240</name>
</gene>
<evidence type="ECO:0000259" key="12">
    <source>
        <dbReference type="Pfam" id="PF21654"/>
    </source>
</evidence>
<dbReference type="RefSeq" id="WP_134758023.1">
    <property type="nucleotide sequence ID" value="NZ_CP038151.1"/>
</dbReference>
<feature type="domain" description="Cyclic GMP-AMP synthase DncV-like nucleotidyltransferase" evidence="12">
    <location>
        <begin position="62"/>
        <end position="154"/>
    </location>
</feature>
<keyword evidence="9" id="KW-0342">GTP-binding</keyword>
<evidence type="ECO:0000256" key="11">
    <source>
        <dbReference type="ARBA" id="ARBA00048304"/>
    </source>
</evidence>
<dbReference type="EMBL" id="CP038151">
    <property type="protein sequence ID" value="QBR02499.1"/>
    <property type="molecule type" value="Genomic_DNA"/>
</dbReference>
<proteinExistence type="predicted"/>
<evidence type="ECO:0000256" key="4">
    <source>
        <dbReference type="ARBA" id="ARBA00022741"/>
    </source>
</evidence>
<evidence type="ECO:0000256" key="10">
    <source>
        <dbReference type="ARBA" id="ARBA00044145"/>
    </source>
</evidence>
<dbReference type="NCBIfam" id="NF041078">
    <property type="entry name" value="cGAS"/>
    <property type="match status" value="1"/>
</dbReference>
<keyword evidence="4" id="KW-0547">Nucleotide-binding</keyword>
<dbReference type="Pfam" id="PF21713">
    <property type="entry name" value="DncV_C"/>
    <property type="match status" value="1"/>
</dbReference>
<keyword evidence="3" id="KW-0479">Metal-binding</keyword>
<evidence type="ECO:0000259" key="13">
    <source>
        <dbReference type="Pfam" id="PF21713"/>
    </source>
</evidence>
<dbReference type="KEGG" id="ppai:E1956_35240"/>
<keyword evidence="6" id="KW-0460">Magnesium</keyword>
<dbReference type="OrthoDB" id="6402963at2"/>
<keyword evidence="2" id="KW-0548">Nucleotidyltransferase</keyword>
<dbReference type="GO" id="GO:0140701">
    <property type="term" value="F:3',3'-cyclic GMP-AMP synthase activity"/>
    <property type="evidence" value="ECO:0007669"/>
    <property type="project" value="InterPro"/>
</dbReference>
<dbReference type="AlphaFoldDB" id="A0A4P7D1K4"/>
<protein>
    <recommendedName>
        <fullName evidence="10">Cyclic GMP-AMP synthase</fullName>
    </recommendedName>
</protein>
<accession>A0A4P7D1K4</accession>
<name>A0A4P7D1K4_9BURK</name>
<keyword evidence="7" id="KW-0546">Nucleotide metabolism</keyword>
<dbReference type="Pfam" id="PF21654">
    <property type="entry name" value="DncV-like_NTFase"/>
    <property type="match status" value="1"/>
</dbReference>
<keyword evidence="15" id="KW-1185">Reference proteome</keyword>
<dbReference type="GO" id="GO:0051607">
    <property type="term" value="P:defense response to virus"/>
    <property type="evidence" value="ECO:0007669"/>
    <property type="project" value="UniProtKB-KW"/>
</dbReference>
<evidence type="ECO:0000256" key="5">
    <source>
        <dbReference type="ARBA" id="ARBA00022840"/>
    </source>
</evidence>
<feature type="domain" description="Cyclic GMP-AMP synthase C-terminal" evidence="13">
    <location>
        <begin position="231"/>
        <end position="355"/>
    </location>
</feature>
<evidence type="ECO:0000256" key="2">
    <source>
        <dbReference type="ARBA" id="ARBA00022695"/>
    </source>
</evidence>
<organism evidence="14 15">
    <name type="scientific">Paraburkholderia pallida</name>
    <dbReference type="NCBI Taxonomy" id="2547399"/>
    <lineage>
        <taxon>Bacteria</taxon>
        <taxon>Pseudomonadati</taxon>
        <taxon>Pseudomonadota</taxon>
        <taxon>Betaproteobacteria</taxon>
        <taxon>Burkholderiales</taxon>
        <taxon>Burkholderiaceae</taxon>
        <taxon>Paraburkholderia</taxon>
    </lineage>
</organism>
<evidence type="ECO:0000313" key="15">
    <source>
        <dbReference type="Proteomes" id="UP000295727"/>
    </source>
</evidence>
<evidence type="ECO:0000256" key="9">
    <source>
        <dbReference type="ARBA" id="ARBA00023134"/>
    </source>
</evidence>
<dbReference type="Proteomes" id="UP000295727">
    <property type="component" value="Chromosome 4"/>
</dbReference>
<sequence length="387" mass="43851">MLNLNRLLYAQAHSDEFCSRITPDREQAMFFRECRDKVRDYLHPRISAATKSVLGMREPVFPRFRTQGSWNYDTCVQPYQHPPQEMDWDYGVYLPFDVWQENGPPEQMAKAYFDLVETMLGELCLEERWTLATNKPTCSRILVTSWAHMDIPLYGAPAEEFAKVVEPKRLAKALGGVVMEAAADSAERQTWVELDDVYLATRGGYWKPSDPNDVALWFEDRLVEAGPHDGQLRRVCRYLKAWRDFHWKSDGPTSVSIMIAVARAFQGISNRDDIVLQRAAHELSLALADDLLEPGIGGGDEDFNARLNNDGRRDASARASRLSQAINTARDLNFSQRHDAITALRSHLGDRIPNRPDWIQTDSTGDEIRNMLATKVAPPRVGASKAG</sequence>
<evidence type="ECO:0000256" key="6">
    <source>
        <dbReference type="ARBA" id="ARBA00022842"/>
    </source>
</evidence>
<keyword evidence="1" id="KW-0808">Transferase</keyword>
<comment type="catalytic activity">
    <reaction evidence="11">
        <text>GTP + ATP = 3',3'-cGAMP + 2 diphosphate</text>
        <dbReference type="Rhea" id="RHEA:35647"/>
        <dbReference type="ChEBI" id="CHEBI:30616"/>
        <dbReference type="ChEBI" id="CHEBI:33019"/>
        <dbReference type="ChEBI" id="CHEBI:37565"/>
        <dbReference type="ChEBI" id="CHEBI:71501"/>
    </reaction>
    <physiologicalReaction direction="left-to-right" evidence="11">
        <dbReference type="Rhea" id="RHEA:35648"/>
    </physiologicalReaction>
</comment>
<evidence type="ECO:0000256" key="8">
    <source>
        <dbReference type="ARBA" id="ARBA00023118"/>
    </source>
</evidence>
<evidence type="ECO:0000256" key="7">
    <source>
        <dbReference type="ARBA" id="ARBA00023080"/>
    </source>
</evidence>
<dbReference type="GO" id="GO:0005525">
    <property type="term" value="F:GTP binding"/>
    <property type="evidence" value="ECO:0007669"/>
    <property type="project" value="UniProtKB-KW"/>
</dbReference>
<evidence type="ECO:0000256" key="1">
    <source>
        <dbReference type="ARBA" id="ARBA00022679"/>
    </source>
</evidence>
<evidence type="ECO:0000313" key="14">
    <source>
        <dbReference type="EMBL" id="QBR02499.1"/>
    </source>
</evidence>
<evidence type="ECO:0000256" key="3">
    <source>
        <dbReference type="ARBA" id="ARBA00022723"/>
    </source>
</evidence>
<dbReference type="InterPro" id="IPR048446">
    <property type="entry name" value="DncV_C"/>
</dbReference>
<dbReference type="GO" id="GO:0009117">
    <property type="term" value="P:nucleotide metabolic process"/>
    <property type="evidence" value="ECO:0007669"/>
    <property type="project" value="UniProtKB-KW"/>
</dbReference>
<dbReference type="GO" id="GO:0005524">
    <property type="term" value="F:ATP binding"/>
    <property type="evidence" value="ECO:0007669"/>
    <property type="project" value="UniProtKB-KW"/>
</dbReference>
<dbReference type="GO" id="GO:0046872">
    <property type="term" value="F:metal ion binding"/>
    <property type="evidence" value="ECO:0007669"/>
    <property type="project" value="UniProtKB-KW"/>
</dbReference>
<dbReference type="InterPro" id="IPR048445">
    <property type="entry name" value="DncV-like_NTFase"/>
</dbReference>
<reference evidence="14 15" key="1">
    <citation type="submission" date="2019-03" db="EMBL/GenBank/DDBJ databases">
        <title>Paraburkholderia sp. 7MH5, isolated from subtropical forest soil.</title>
        <authorList>
            <person name="Gao Z.-H."/>
            <person name="Qiu L.-H."/>
        </authorList>
    </citation>
    <scope>NUCLEOTIDE SEQUENCE [LARGE SCALE GENOMIC DNA]</scope>
    <source>
        <strain evidence="14 15">7MH5</strain>
    </source>
</reference>
<keyword evidence="5" id="KW-0067">ATP-binding</keyword>